<evidence type="ECO:0000256" key="1">
    <source>
        <dbReference type="ARBA" id="ARBA00007401"/>
    </source>
</evidence>
<dbReference type="SUPFAM" id="SSF51445">
    <property type="entry name" value="(Trans)glycosidases"/>
    <property type="match status" value="1"/>
</dbReference>
<keyword evidence="3 9" id="KW-0326">Glycosidase</keyword>
<dbReference type="Pfam" id="PF02837">
    <property type="entry name" value="Glyco_hydro_2_N"/>
    <property type="match status" value="1"/>
</dbReference>
<feature type="domain" description="DUF4982" evidence="8">
    <location>
        <begin position="642"/>
        <end position="701"/>
    </location>
</feature>
<dbReference type="InterPro" id="IPR006104">
    <property type="entry name" value="Glyco_hydro_2_N"/>
</dbReference>
<comment type="similarity">
    <text evidence="1">Belongs to the glycosyl hydrolase 2 family.</text>
</comment>
<dbReference type="Pfam" id="PF16355">
    <property type="entry name" value="DUF4982"/>
    <property type="match status" value="1"/>
</dbReference>
<dbReference type="Pfam" id="PF00703">
    <property type="entry name" value="Glyco_hydro_2"/>
    <property type="match status" value="1"/>
</dbReference>
<dbReference type="Gene3D" id="3.20.20.80">
    <property type="entry name" value="Glycosidases"/>
    <property type="match status" value="1"/>
</dbReference>
<keyword evidence="2 9" id="KW-0378">Hydrolase</keyword>
<dbReference type="EC" id="3.2.1.23" evidence="9"/>
<feature type="domain" description="Malectin" evidence="7">
    <location>
        <begin position="736"/>
        <end position="911"/>
    </location>
</feature>
<protein>
    <submittedName>
        <fullName evidence="9">Beta-galactosidase BoGH2A</fullName>
        <ecNumber evidence="9">3.2.1.23</ecNumber>
    </submittedName>
</protein>
<dbReference type="InterPro" id="IPR008979">
    <property type="entry name" value="Galactose-bd-like_sf"/>
</dbReference>
<dbReference type="InterPro" id="IPR006101">
    <property type="entry name" value="Glyco_hydro_2"/>
</dbReference>
<evidence type="ECO:0000259" key="8">
    <source>
        <dbReference type="Pfam" id="PF16355"/>
    </source>
</evidence>
<dbReference type="InterPro" id="IPR051913">
    <property type="entry name" value="GH2_Domain-Containing"/>
</dbReference>
<dbReference type="SUPFAM" id="SSF49303">
    <property type="entry name" value="beta-Galactosidase/glucuronidase domain"/>
    <property type="match status" value="1"/>
</dbReference>
<sequence length="1050" mass="115568">MMKRLRLVLTGLLLGAASFLGAVPLFGEAAAAGLRHEWSLDAGWRTAEDANPHRYDGFQRAAFDDHAWKAVDVPHNWDEYGGEHGLVHGNLHGTAWYRRGFELPAADAGRHVLLYFEGVGSYATVWVNGHLAGTHAGGRTTFTLDVTPWVRFGGPNVLAVRADHPADIQDLPWVCGGCSKIPGFSEGSQPMGIFRPVHLITASAVRVTPFGVHVWNDDDANAASAAIHVTTSVVNDESAPRRVTVDTRVIDRSGHAVAEFSSTATVPAGSVARVRQDPQPLKHVSLWSLESPYLYTLDTVISDASGVQDHVQTSFGIRTIHWPAPGGPPGQFLLNGKPVFINGTCEYEHLLGDSHAFDAAQIHARVAQIRAAGFNAVRDAHQPHNLRYGEAWARDGLLWWPQFVAQIWFDTPQFKTNFKTLLRDWVRERRNNPSVVLWGLANESRLPPDFARECVAIIRQLDPTSPSQRLVTTCNGGKGADWNVPQDWSGTYGGNPEAYAKDLVHDHLVGEYGAWRSLGLHSEGGFVPKGILSENRAAGLLEMKIRLAESVRDRVAGHFQWLFATHDNPGRLEGTQGQQYADGWDPLDRIGPANNKGLLTLWGEPTDLFYLYRGAYAPAATDPMVYIVSHTWPDRWKGPGVKNDIEVYSNCDEVELYNDVGGDSLGVRRQKGPGRHFQWDNVAVRYNVLYAVGRVGGKDVAHDAIVLHNLPPAPHLAALLGHVTDLTAAAPEQHYLYRVNCGGPDYTDVNGQRWSADRDYVHGLSWGSLSWAMDYTNVPPRFGSQRRTFDPIRGTLDGPLFQAYRYGRDKLRYRFRVPQNDGPYRVELYFTEPWYGTGGGNCTGWRLFDVALNGKTVLHDLDLWREAGHAGAVKKVFETRARDGWIEVSFPRVESYQAVISAIAISTSDPKAEAPADDPAALATERRLAAADARPAAPFRPVSKERSHPLAKAIASGGLLTWKVQFGLGGAHVFRLRYENLSGMRQVASIEVLAEDGTIVGRGRTMLAPSKQGQTPLSSIATLSMNAGAYRVRVTAPTDPNLRIIALVTR</sequence>
<dbReference type="PANTHER" id="PTHR42732:SF1">
    <property type="entry name" value="BETA-MANNOSIDASE"/>
    <property type="match status" value="1"/>
</dbReference>
<organism evidence="9">
    <name type="scientific">mine drainage metagenome</name>
    <dbReference type="NCBI Taxonomy" id="410659"/>
    <lineage>
        <taxon>unclassified sequences</taxon>
        <taxon>metagenomes</taxon>
        <taxon>ecological metagenomes</taxon>
    </lineage>
</organism>
<dbReference type="InterPro" id="IPR036156">
    <property type="entry name" value="Beta-gal/glucu_dom_sf"/>
</dbReference>
<evidence type="ECO:0000256" key="3">
    <source>
        <dbReference type="ARBA" id="ARBA00023295"/>
    </source>
</evidence>
<dbReference type="InterPro" id="IPR032311">
    <property type="entry name" value="DUF4982"/>
</dbReference>
<dbReference type="InterPro" id="IPR006103">
    <property type="entry name" value="Glyco_hydro_2_cat"/>
</dbReference>
<dbReference type="Pfam" id="PF02836">
    <property type="entry name" value="Glyco_hydro_2_C"/>
    <property type="match status" value="1"/>
</dbReference>
<evidence type="ECO:0000259" key="4">
    <source>
        <dbReference type="Pfam" id="PF00703"/>
    </source>
</evidence>
<dbReference type="PRINTS" id="PR00132">
    <property type="entry name" value="GLHYDRLASE2"/>
</dbReference>
<dbReference type="Gene3D" id="2.60.40.10">
    <property type="entry name" value="Immunoglobulins"/>
    <property type="match status" value="2"/>
</dbReference>
<dbReference type="Gene3D" id="2.60.120.430">
    <property type="entry name" value="Galactose-binding lectin"/>
    <property type="match status" value="1"/>
</dbReference>
<dbReference type="SUPFAM" id="SSF49785">
    <property type="entry name" value="Galactose-binding domain-like"/>
    <property type="match status" value="1"/>
</dbReference>
<dbReference type="EMBL" id="MLJW01000037">
    <property type="protein sequence ID" value="OIR07500.1"/>
    <property type="molecule type" value="Genomic_DNA"/>
</dbReference>
<dbReference type="GO" id="GO:0004565">
    <property type="term" value="F:beta-galactosidase activity"/>
    <property type="evidence" value="ECO:0007669"/>
    <property type="project" value="UniProtKB-EC"/>
</dbReference>
<evidence type="ECO:0000313" key="9">
    <source>
        <dbReference type="EMBL" id="OIR07500.1"/>
    </source>
</evidence>
<dbReference type="AlphaFoldDB" id="A0A1J5T0X3"/>
<feature type="domain" description="Glycoside hydrolase family 2 immunoglobulin-like beta-sandwich" evidence="4">
    <location>
        <begin position="217"/>
        <end position="318"/>
    </location>
</feature>
<dbReference type="InterPro" id="IPR021720">
    <property type="entry name" value="Malectin_dom"/>
</dbReference>
<dbReference type="InterPro" id="IPR017853">
    <property type="entry name" value="GH"/>
</dbReference>
<name>A0A1J5T0X3_9ZZZZ</name>
<dbReference type="InterPro" id="IPR013783">
    <property type="entry name" value="Ig-like_fold"/>
</dbReference>
<reference evidence="9" key="1">
    <citation type="submission" date="2016-10" db="EMBL/GenBank/DDBJ databases">
        <title>Sequence of Gallionella enrichment culture.</title>
        <authorList>
            <person name="Poehlein A."/>
            <person name="Muehling M."/>
            <person name="Daniel R."/>
        </authorList>
    </citation>
    <scope>NUCLEOTIDE SEQUENCE</scope>
</reference>
<dbReference type="PANTHER" id="PTHR42732">
    <property type="entry name" value="BETA-GALACTOSIDASE"/>
    <property type="match status" value="1"/>
</dbReference>
<evidence type="ECO:0000256" key="2">
    <source>
        <dbReference type="ARBA" id="ARBA00022801"/>
    </source>
</evidence>
<dbReference type="InterPro" id="IPR006102">
    <property type="entry name" value="Ig-like_GH2"/>
</dbReference>
<evidence type="ECO:0000259" key="5">
    <source>
        <dbReference type="Pfam" id="PF02836"/>
    </source>
</evidence>
<feature type="domain" description="Glycosyl hydrolases family 2 sugar binding" evidence="6">
    <location>
        <begin position="90"/>
        <end position="161"/>
    </location>
</feature>
<evidence type="ECO:0000259" key="6">
    <source>
        <dbReference type="Pfam" id="PF02837"/>
    </source>
</evidence>
<accession>A0A1J5T0X3</accession>
<dbReference type="Pfam" id="PF11721">
    <property type="entry name" value="Malectin"/>
    <property type="match status" value="1"/>
</dbReference>
<comment type="caution">
    <text evidence="9">The sequence shown here is derived from an EMBL/GenBank/DDBJ whole genome shotgun (WGS) entry which is preliminary data.</text>
</comment>
<gene>
    <name evidence="9" type="ORF">GALL_104590</name>
</gene>
<dbReference type="GO" id="GO:0005975">
    <property type="term" value="P:carbohydrate metabolic process"/>
    <property type="evidence" value="ECO:0007669"/>
    <property type="project" value="InterPro"/>
</dbReference>
<dbReference type="Gene3D" id="2.60.120.260">
    <property type="entry name" value="Galactose-binding domain-like"/>
    <property type="match status" value="1"/>
</dbReference>
<feature type="domain" description="Glycoside hydrolase family 2 catalytic" evidence="5">
    <location>
        <begin position="330"/>
        <end position="466"/>
    </location>
</feature>
<evidence type="ECO:0000259" key="7">
    <source>
        <dbReference type="Pfam" id="PF11721"/>
    </source>
</evidence>
<proteinExistence type="inferred from homology"/>